<dbReference type="Pfam" id="PF01381">
    <property type="entry name" value="HTH_3"/>
    <property type="match status" value="1"/>
</dbReference>
<dbReference type="GO" id="GO:0003677">
    <property type="term" value="F:DNA binding"/>
    <property type="evidence" value="ECO:0007669"/>
    <property type="project" value="InterPro"/>
</dbReference>
<dbReference type="PROSITE" id="PS50943">
    <property type="entry name" value="HTH_CROC1"/>
    <property type="match status" value="1"/>
</dbReference>
<evidence type="ECO:0000259" key="1">
    <source>
        <dbReference type="PROSITE" id="PS50943"/>
    </source>
</evidence>
<evidence type="ECO:0000313" key="2">
    <source>
        <dbReference type="EMBL" id="TKH05525.1"/>
    </source>
</evidence>
<dbReference type="RefSeq" id="WP_137024634.1">
    <property type="nucleotide sequence ID" value="NZ_SZNT01000586.1"/>
</dbReference>
<comment type="caution">
    <text evidence="2">The sequence shown here is derived from an EMBL/GenBank/DDBJ whole genome shotgun (WGS) entry which is preliminary data.</text>
</comment>
<dbReference type="InterPro" id="IPR001387">
    <property type="entry name" value="Cro/C1-type_HTH"/>
</dbReference>
<protein>
    <submittedName>
        <fullName evidence="2">Helix-turn-helix transcriptional regulator</fullName>
    </submittedName>
</protein>
<proteinExistence type="predicted"/>
<accession>A0A9X9EQB0</accession>
<dbReference type="SMART" id="SM00530">
    <property type="entry name" value="HTH_XRE"/>
    <property type="match status" value="1"/>
</dbReference>
<dbReference type="EMBL" id="SZNT01000586">
    <property type="protein sequence ID" value="TKH05525.1"/>
    <property type="molecule type" value="Genomic_DNA"/>
</dbReference>
<sequence>MQFEYITNFKNLQTILLLVATKKLYTKKKKVKSVTTNNNFGDEIKTIRTYNQMTIREVAKQAGISHSYLSQIENNRRDTPNPEVIKKIAIGLNADYYY</sequence>
<dbReference type="AlphaFoldDB" id="A0A9X9EQB0"/>
<feature type="non-terminal residue" evidence="2">
    <location>
        <position position="98"/>
    </location>
</feature>
<reference evidence="2 3" key="1">
    <citation type="journal article" date="2019" name="Environ. Microbiol.">
        <title>An active ?-lactamase is a part of an orchestrated cell wall stress resistance network of Bacillus subtilis and related rhizosphere species.</title>
        <authorList>
            <person name="Bucher T."/>
            <person name="Keren-Paz A."/>
            <person name="Hausser J."/>
            <person name="Olender T."/>
            <person name="Cytryn E."/>
            <person name="Kolodkin-Gal I."/>
        </authorList>
    </citation>
    <scope>NUCLEOTIDE SEQUENCE [LARGE SCALE GENOMIC DNA]</scope>
    <source>
        <strain evidence="2 3">I4</strain>
    </source>
</reference>
<organism evidence="2 3">
    <name type="scientific">Peribacillus simplex</name>
    <dbReference type="NCBI Taxonomy" id="1478"/>
    <lineage>
        <taxon>Bacteria</taxon>
        <taxon>Bacillati</taxon>
        <taxon>Bacillota</taxon>
        <taxon>Bacilli</taxon>
        <taxon>Bacillales</taxon>
        <taxon>Bacillaceae</taxon>
        <taxon>Peribacillus</taxon>
    </lineage>
</organism>
<feature type="domain" description="HTH cro/C1-type" evidence="1">
    <location>
        <begin position="44"/>
        <end position="97"/>
    </location>
</feature>
<dbReference type="Proteomes" id="UP000309170">
    <property type="component" value="Unassembled WGS sequence"/>
</dbReference>
<dbReference type="SUPFAM" id="SSF47413">
    <property type="entry name" value="lambda repressor-like DNA-binding domains"/>
    <property type="match status" value="1"/>
</dbReference>
<dbReference type="CDD" id="cd00093">
    <property type="entry name" value="HTH_XRE"/>
    <property type="match status" value="1"/>
</dbReference>
<dbReference type="Gene3D" id="1.10.260.40">
    <property type="entry name" value="lambda repressor-like DNA-binding domains"/>
    <property type="match status" value="1"/>
</dbReference>
<evidence type="ECO:0000313" key="3">
    <source>
        <dbReference type="Proteomes" id="UP000309170"/>
    </source>
</evidence>
<gene>
    <name evidence="2" type="ORF">FC678_24165</name>
</gene>
<dbReference type="InterPro" id="IPR010982">
    <property type="entry name" value="Lambda_DNA-bd_dom_sf"/>
</dbReference>
<name>A0A9X9EQB0_9BACI</name>